<evidence type="ECO:0000256" key="4">
    <source>
        <dbReference type="ARBA" id="ARBA00022912"/>
    </source>
</evidence>
<dbReference type="SUPFAM" id="SSF52799">
    <property type="entry name" value="(Phosphotyrosine protein) phosphatases II"/>
    <property type="match status" value="1"/>
</dbReference>
<evidence type="ECO:0000256" key="3">
    <source>
        <dbReference type="ARBA" id="ARBA00022801"/>
    </source>
</evidence>
<feature type="domain" description="Tyrosine specific protein phosphatases" evidence="7">
    <location>
        <begin position="71"/>
        <end position="135"/>
    </location>
</feature>
<dbReference type="CDD" id="cd14568">
    <property type="entry name" value="DSP_MKP_classIII"/>
    <property type="match status" value="1"/>
</dbReference>
<evidence type="ECO:0000256" key="5">
    <source>
        <dbReference type="SAM" id="MobiDB-lite"/>
    </source>
</evidence>
<dbReference type="PANTHER" id="PTHR10159:SF516">
    <property type="entry name" value="DUAL SPECIFICITY PROTEIN PHOSPHATASE 16-LIKE"/>
    <property type="match status" value="1"/>
</dbReference>
<evidence type="ECO:0000256" key="1">
    <source>
        <dbReference type="ARBA" id="ARBA00008601"/>
    </source>
</evidence>
<dbReference type="GO" id="GO:0008330">
    <property type="term" value="F:protein tyrosine/threonine phosphatase activity"/>
    <property type="evidence" value="ECO:0007669"/>
    <property type="project" value="TreeGrafter"/>
</dbReference>
<dbReference type="PANTHER" id="PTHR10159">
    <property type="entry name" value="DUAL SPECIFICITY PROTEIN PHOSPHATASE"/>
    <property type="match status" value="1"/>
</dbReference>
<gene>
    <name evidence="8" type="ORF">OJAV_G00073060</name>
</gene>
<dbReference type="InterPro" id="IPR029021">
    <property type="entry name" value="Prot-tyrosine_phosphatase-like"/>
</dbReference>
<evidence type="ECO:0000313" key="9">
    <source>
        <dbReference type="Proteomes" id="UP000283210"/>
    </source>
</evidence>
<sequence length="335" mass="36276">MVWSLERDAGLPPLSVILPRLYLGAERDVTQERLASLGISYVLSVSRCTPQPTFLPCSRYLRIPIDDSLWDDLLPWIPEALRFIDAAMSSGGSVLVHCAAGISRSPALAVAYVMYRLEMDLDHAYRFVKERRPSISPNFNFLGQLQLFQGALSHRTPGGDFLLQQQSDHQTGSSTESRAQRHTADPSQQRHSSPDRTDHQRLWTLDPSLHQELIEEPTKAAPTPTKPLLPPDPASLSEKRKSLSLSLTPLGACPSSLTKAPTTSKALQSHTGPHRPPGDSCRGRAPQEPVWRDEGAGPAVALQRDPEQAAGLGGQAAAGGGVCDPRQDGEAGAAL</sequence>
<name>A0A3S2PKA2_ORYJA</name>
<reference evidence="8 9" key="1">
    <citation type="submission" date="2018-11" db="EMBL/GenBank/DDBJ databases">
        <authorList>
            <person name="Lopez-Roques C."/>
            <person name="Donnadieu C."/>
            <person name="Bouchez O."/>
            <person name="Klopp C."/>
            <person name="Cabau C."/>
            <person name="Zahm M."/>
        </authorList>
    </citation>
    <scope>NUCLEOTIDE SEQUENCE [LARGE SCALE GENOMIC DNA]</scope>
    <source>
        <strain evidence="8">RS831</strain>
        <tissue evidence="8">Whole body</tissue>
    </source>
</reference>
<feature type="compositionally biased region" description="Pro residues" evidence="5">
    <location>
        <begin position="224"/>
        <end position="233"/>
    </location>
</feature>
<accession>A0A3S2PKA2</accession>
<feature type="compositionally biased region" description="Polar residues" evidence="5">
    <location>
        <begin position="163"/>
        <end position="177"/>
    </location>
</feature>
<dbReference type="InterPro" id="IPR020422">
    <property type="entry name" value="TYR_PHOSPHATASE_DUAL_dom"/>
</dbReference>
<feature type="region of interest" description="Disordered" evidence="5">
    <location>
        <begin position="158"/>
        <end position="201"/>
    </location>
</feature>
<dbReference type="PROSITE" id="PS00383">
    <property type="entry name" value="TYR_PHOSPHATASE_1"/>
    <property type="match status" value="1"/>
</dbReference>
<dbReference type="PROSITE" id="PS50054">
    <property type="entry name" value="TYR_PHOSPHATASE_DUAL"/>
    <property type="match status" value="1"/>
</dbReference>
<dbReference type="GO" id="GO:0017017">
    <property type="term" value="F:MAP kinase tyrosine/serine/threonine phosphatase activity"/>
    <property type="evidence" value="ECO:0007669"/>
    <property type="project" value="TreeGrafter"/>
</dbReference>
<dbReference type="GO" id="GO:0005737">
    <property type="term" value="C:cytoplasm"/>
    <property type="evidence" value="ECO:0007669"/>
    <property type="project" value="TreeGrafter"/>
</dbReference>
<dbReference type="SMART" id="SM00195">
    <property type="entry name" value="DSPc"/>
    <property type="match status" value="1"/>
</dbReference>
<feature type="domain" description="Tyrosine-protein phosphatase" evidence="6">
    <location>
        <begin position="12"/>
        <end position="154"/>
    </location>
</feature>
<dbReference type="GO" id="GO:0033550">
    <property type="term" value="F:MAP kinase tyrosine phosphatase activity"/>
    <property type="evidence" value="ECO:0007669"/>
    <property type="project" value="TreeGrafter"/>
</dbReference>
<dbReference type="EC" id="3.1.3.48" evidence="2"/>
<keyword evidence="9" id="KW-1185">Reference proteome</keyword>
<organism evidence="8 9">
    <name type="scientific">Oryzias javanicus</name>
    <name type="common">Javanese ricefish</name>
    <name type="synonym">Aplocheilus javanicus</name>
    <dbReference type="NCBI Taxonomy" id="123683"/>
    <lineage>
        <taxon>Eukaryota</taxon>
        <taxon>Metazoa</taxon>
        <taxon>Chordata</taxon>
        <taxon>Craniata</taxon>
        <taxon>Vertebrata</taxon>
        <taxon>Euteleostomi</taxon>
        <taxon>Actinopterygii</taxon>
        <taxon>Neopterygii</taxon>
        <taxon>Teleostei</taxon>
        <taxon>Neoteleostei</taxon>
        <taxon>Acanthomorphata</taxon>
        <taxon>Ovalentaria</taxon>
        <taxon>Atherinomorphae</taxon>
        <taxon>Beloniformes</taxon>
        <taxon>Adrianichthyidae</taxon>
        <taxon>Oryziinae</taxon>
        <taxon>Oryzias</taxon>
    </lineage>
</organism>
<proteinExistence type="inferred from homology"/>
<dbReference type="Pfam" id="PF00782">
    <property type="entry name" value="DSPc"/>
    <property type="match status" value="1"/>
</dbReference>
<dbReference type="Proteomes" id="UP000283210">
    <property type="component" value="Chromosome 8"/>
</dbReference>
<keyword evidence="4" id="KW-0904">Protein phosphatase</keyword>
<dbReference type="EMBL" id="CM012444">
    <property type="protein sequence ID" value="RVE68966.1"/>
    <property type="molecule type" value="Genomic_DNA"/>
</dbReference>
<dbReference type="InterPro" id="IPR016130">
    <property type="entry name" value="Tyr_Pase_AS"/>
</dbReference>
<evidence type="ECO:0000313" key="8">
    <source>
        <dbReference type="EMBL" id="RVE68966.1"/>
    </source>
</evidence>
<dbReference type="AlphaFoldDB" id="A0A3S2PKA2"/>
<protein>
    <recommendedName>
        <fullName evidence="2">protein-tyrosine-phosphatase</fullName>
        <ecNumber evidence="2">3.1.3.48</ecNumber>
    </recommendedName>
</protein>
<feature type="compositionally biased region" description="Polar residues" evidence="5">
    <location>
        <begin position="255"/>
        <end position="271"/>
    </location>
</feature>
<reference evidence="8 9" key="2">
    <citation type="submission" date="2019-01" db="EMBL/GenBank/DDBJ databases">
        <title>A chromosome length genome reference of the Java medaka (oryzias javanicus).</title>
        <authorList>
            <person name="Herpin A."/>
            <person name="Takehana Y."/>
            <person name="Naruse K."/>
            <person name="Ansai S."/>
            <person name="Kawaguchi M."/>
        </authorList>
    </citation>
    <scope>NUCLEOTIDE SEQUENCE [LARGE SCALE GENOMIC DNA]</scope>
    <source>
        <strain evidence="8">RS831</strain>
        <tissue evidence="8">Whole body</tissue>
    </source>
</reference>
<evidence type="ECO:0000259" key="7">
    <source>
        <dbReference type="PROSITE" id="PS50056"/>
    </source>
</evidence>
<dbReference type="InterPro" id="IPR000387">
    <property type="entry name" value="Tyr_Pase_dom"/>
</dbReference>
<evidence type="ECO:0000259" key="6">
    <source>
        <dbReference type="PROSITE" id="PS50054"/>
    </source>
</evidence>
<dbReference type="OrthoDB" id="165342at2759"/>
<feature type="region of interest" description="Disordered" evidence="5">
    <location>
        <begin position="216"/>
        <end position="335"/>
    </location>
</feature>
<dbReference type="PROSITE" id="PS50056">
    <property type="entry name" value="TYR_PHOSPHATASE_2"/>
    <property type="match status" value="1"/>
</dbReference>
<dbReference type="Gene3D" id="3.90.190.10">
    <property type="entry name" value="Protein tyrosine phosphatase superfamily"/>
    <property type="match status" value="1"/>
</dbReference>
<dbReference type="InterPro" id="IPR000340">
    <property type="entry name" value="Dual-sp_phosphatase_cat-dom"/>
</dbReference>
<evidence type="ECO:0000256" key="2">
    <source>
        <dbReference type="ARBA" id="ARBA00013064"/>
    </source>
</evidence>
<feature type="compositionally biased region" description="Basic and acidic residues" evidence="5">
    <location>
        <begin position="192"/>
        <end position="201"/>
    </location>
</feature>
<keyword evidence="3" id="KW-0378">Hydrolase</keyword>
<comment type="similarity">
    <text evidence="1">Belongs to the protein-tyrosine phosphatase family. Non-receptor class dual specificity subfamily.</text>
</comment>
<feature type="compositionally biased region" description="Gly residues" evidence="5">
    <location>
        <begin position="311"/>
        <end position="322"/>
    </location>
</feature>
<dbReference type="GO" id="GO:0043409">
    <property type="term" value="P:negative regulation of MAPK cascade"/>
    <property type="evidence" value="ECO:0007669"/>
    <property type="project" value="TreeGrafter"/>
</dbReference>